<dbReference type="EMBL" id="LYDR01000137">
    <property type="protein sequence ID" value="ODA29234.1"/>
    <property type="molecule type" value="Genomic_DNA"/>
</dbReference>
<dbReference type="OrthoDB" id="286057at2"/>
<comment type="caution">
    <text evidence="2">The sequence shown here is derived from an EMBL/GenBank/DDBJ whole genome shotgun (WGS) entry which is preliminary data.</text>
</comment>
<protein>
    <submittedName>
        <fullName evidence="2">Uncharacterized protein</fullName>
    </submittedName>
</protein>
<name>A0A1C3E7P1_9PLAN</name>
<dbReference type="AlphaFoldDB" id="A0A1C3E7P1"/>
<sequence>MSARFHVTRIMLLFVAGLAANLFFVAMPTAGILPDLCAEDEKSPAVKTAGELTPAEEEFRKQMTGSVLVGVFSIDGRTGSPKEERYEISEVRKVAPGKADNFVWLITSRIKYGDKDVKIPVPVEVRWAGDTPMIQLTNTTIPLMGTFTARVMIYKDRYAGTWQHDAVGGHMWGKIEKAPESAEPVK</sequence>
<reference evidence="2 3" key="1">
    <citation type="submission" date="2016-05" db="EMBL/GenBank/DDBJ databases">
        <title>Genomic and physiological characterization of Planctopirus sp. isolated from fresh water lake.</title>
        <authorList>
            <person name="Subhash Y."/>
            <person name="Ramana C."/>
        </authorList>
    </citation>
    <scope>NUCLEOTIDE SEQUENCE [LARGE SCALE GENOMIC DNA]</scope>
    <source>
        <strain evidence="2 3">JC280</strain>
    </source>
</reference>
<evidence type="ECO:0000256" key="1">
    <source>
        <dbReference type="SAM" id="Phobius"/>
    </source>
</evidence>
<dbReference type="Proteomes" id="UP000094828">
    <property type="component" value="Unassembled WGS sequence"/>
</dbReference>
<keyword evidence="1" id="KW-0812">Transmembrane</keyword>
<keyword evidence="3" id="KW-1185">Reference proteome</keyword>
<accession>A0A1C3E7P1</accession>
<keyword evidence="1" id="KW-0472">Membrane</keyword>
<evidence type="ECO:0000313" key="3">
    <source>
        <dbReference type="Proteomes" id="UP000094828"/>
    </source>
</evidence>
<organism evidence="2 3">
    <name type="scientific">Planctopirus hydrillae</name>
    <dbReference type="NCBI Taxonomy" id="1841610"/>
    <lineage>
        <taxon>Bacteria</taxon>
        <taxon>Pseudomonadati</taxon>
        <taxon>Planctomycetota</taxon>
        <taxon>Planctomycetia</taxon>
        <taxon>Planctomycetales</taxon>
        <taxon>Planctomycetaceae</taxon>
        <taxon>Planctopirus</taxon>
    </lineage>
</organism>
<proteinExistence type="predicted"/>
<gene>
    <name evidence="2" type="ORF">A6X21_09030</name>
</gene>
<evidence type="ECO:0000313" key="2">
    <source>
        <dbReference type="EMBL" id="ODA29234.1"/>
    </source>
</evidence>
<dbReference type="RefSeq" id="WP_068849939.1">
    <property type="nucleotide sequence ID" value="NZ_LYDR01000137.1"/>
</dbReference>
<keyword evidence="1" id="KW-1133">Transmembrane helix</keyword>
<feature type="transmembrane region" description="Helical" evidence="1">
    <location>
        <begin position="12"/>
        <end position="33"/>
    </location>
</feature>